<keyword evidence="3" id="KW-1185">Reference proteome</keyword>
<gene>
    <name evidence="2" type="ORF">AA106556_1898</name>
</gene>
<dbReference type="SUPFAM" id="SSF88723">
    <property type="entry name" value="PIN domain-like"/>
    <property type="match status" value="1"/>
</dbReference>
<dbReference type="InterPro" id="IPR052106">
    <property type="entry name" value="PINc/VapC_TA"/>
</dbReference>
<name>A0ABQ0QL55_9PROT</name>
<evidence type="ECO:0000313" key="2">
    <source>
        <dbReference type="EMBL" id="GBR48912.1"/>
    </source>
</evidence>
<organism evidence="2 3">
    <name type="scientific">Neokomagataea tanensis NBRC 106556</name>
    <dbReference type="NCBI Taxonomy" id="1223519"/>
    <lineage>
        <taxon>Bacteria</taxon>
        <taxon>Pseudomonadati</taxon>
        <taxon>Pseudomonadota</taxon>
        <taxon>Alphaproteobacteria</taxon>
        <taxon>Acetobacterales</taxon>
        <taxon>Acetobacteraceae</taxon>
        <taxon>Neokomagataea</taxon>
    </lineage>
</organism>
<comment type="caution">
    <text evidence="2">The sequence shown here is derived from an EMBL/GenBank/DDBJ whole genome shotgun (WGS) entry which is preliminary data.</text>
</comment>
<dbReference type="Pfam" id="PF01850">
    <property type="entry name" value="PIN"/>
    <property type="match status" value="1"/>
</dbReference>
<dbReference type="PANTHER" id="PTHR38826">
    <property type="entry name" value="RIBONUCLEASE VAPC13"/>
    <property type="match status" value="1"/>
</dbReference>
<feature type="domain" description="PIN" evidence="1">
    <location>
        <begin position="4"/>
        <end position="116"/>
    </location>
</feature>
<protein>
    <recommendedName>
        <fullName evidence="1">PIN domain-containing protein</fullName>
    </recommendedName>
</protein>
<dbReference type="InterPro" id="IPR029060">
    <property type="entry name" value="PIN-like_dom_sf"/>
</dbReference>
<dbReference type="CDD" id="cd18692">
    <property type="entry name" value="PIN_VapC-like"/>
    <property type="match status" value="1"/>
</dbReference>
<evidence type="ECO:0000259" key="1">
    <source>
        <dbReference type="Pfam" id="PF01850"/>
    </source>
</evidence>
<dbReference type="EMBL" id="BAQB01000077">
    <property type="protein sequence ID" value="GBR48912.1"/>
    <property type="molecule type" value="Genomic_DNA"/>
</dbReference>
<evidence type="ECO:0000313" key="3">
    <source>
        <dbReference type="Proteomes" id="UP001062443"/>
    </source>
</evidence>
<reference evidence="2" key="1">
    <citation type="submission" date="2013-04" db="EMBL/GenBank/DDBJ databases">
        <title>The genome sequencing project of 58 acetic acid bacteria.</title>
        <authorList>
            <person name="Okamoto-Kainuma A."/>
            <person name="Ishikawa M."/>
            <person name="Umino S."/>
            <person name="Koizumi Y."/>
            <person name="Shiwa Y."/>
            <person name="Yoshikawa H."/>
            <person name="Matsutani M."/>
            <person name="Matsushita K."/>
        </authorList>
    </citation>
    <scope>NUCLEOTIDE SEQUENCE</scope>
    <source>
        <strain evidence="2">NBRC 106556</strain>
    </source>
</reference>
<dbReference type="Gene3D" id="3.40.50.1010">
    <property type="entry name" value="5'-nuclease"/>
    <property type="match status" value="1"/>
</dbReference>
<dbReference type="InterPro" id="IPR002716">
    <property type="entry name" value="PIN_dom"/>
</dbReference>
<dbReference type="RefSeq" id="WP_068173590.1">
    <property type="nucleotide sequence ID" value="NZ_BAQB01000077.1"/>
</dbReference>
<dbReference type="Proteomes" id="UP001062443">
    <property type="component" value="Unassembled WGS sequence"/>
</dbReference>
<proteinExistence type="predicted"/>
<sequence length="139" mass="15771">MRSVFLDSNIVLYVLKPDDTRKAGIARSILADYDCNISVQTLNEVTHTLRRKTSLTLTEIADVITDLKSLTTIHPLTQMVYDRAWMLITRYALSTYDAMILGCAIESGFDEVLSEDMQDGQRFLDMLEVRNPFADDTSI</sequence>
<dbReference type="PANTHER" id="PTHR38826:SF5">
    <property type="entry name" value="RIBONUCLEASE VAPC13"/>
    <property type="match status" value="1"/>
</dbReference>
<accession>A0ABQ0QL55</accession>